<dbReference type="InterPro" id="IPR005804">
    <property type="entry name" value="FA_desaturase_dom"/>
</dbReference>
<dbReference type="EMBL" id="AQQZ01000001">
    <property type="protein sequence ID" value="KNG95497.1"/>
    <property type="molecule type" value="Genomic_DNA"/>
</dbReference>
<dbReference type="RefSeq" id="WP_050529232.1">
    <property type="nucleotide sequence ID" value="NZ_AQQZ01000001.1"/>
</dbReference>
<dbReference type="PANTHER" id="PTHR12879">
    <property type="entry name" value="SPHINGOLIPID DELTA 4 DESATURASE/C-4 HYDROXYLASE PROTEIN DES2"/>
    <property type="match status" value="1"/>
</dbReference>
<keyword evidence="4" id="KW-1185">Reference proteome</keyword>
<gene>
    <name evidence="3" type="ORF">ATO11_02565</name>
</gene>
<dbReference type="Pfam" id="PF00487">
    <property type="entry name" value="FA_desaturase"/>
    <property type="match status" value="1"/>
</dbReference>
<feature type="transmembrane region" description="Helical" evidence="1">
    <location>
        <begin position="25"/>
        <end position="44"/>
    </location>
</feature>
<dbReference type="AlphaFoldDB" id="A0A0L1JUY9"/>
<dbReference type="GO" id="GO:0016020">
    <property type="term" value="C:membrane"/>
    <property type="evidence" value="ECO:0007669"/>
    <property type="project" value="GOC"/>
</dbReference>
<keyword evidence="1" id="KW-0472">Membrane</keyword>
<dbReference type="GO" id="GO:0046513">
    <property type="term" value="P:ceramide biosynthetic process"/>
    <property type="evidence" value="ECO:0007669"/>
    <property type="project" value="TreeGrafter"/>
</dbReference>
<feature type="transmembrane region" description="Helical" evidence="1">
    <location>
        <begin position="50"/>
        <end position="68"/>
    </location>
</feature>
<reference evidence="3 4" key="1">
    <citation type="journal article" date="2015" name="Int. J. Syst. Evol. Microbiol.">
        <title>Aestuariivita atlantica sp. nov., isolated from deep sea sediment of the Atlantic Ocean.</title>
        <authorList>
            <person name="Li G."/>
            <person name="Lai Q."/>
            <person name="Du Y."/>
            <person name="Liu X."/>
            <person name="Sun F."/>
            <person name="Shao Z."/>
        </authorList>
    </citation>
    <scope>NUCLEOTIDE SEQUENCE [LARGE SCALE GENOMIC DNA]</scope>
    <source>
        <strain evidence="3 4">22II-S11-z3</strain>
    </source>
</reference>
<dbReference type="PANTHER" id="PTHR12879:SF8">
    <property type="entry name" value="SPHINGOLIPID DELTA(4)-DESATURASE DES1"/>
    <property type="match status" value="1"/>
</dbReference>
<dbReference type="STRING" id="1317121.ATO11_02565"/>
<proteinExistence type="predicted"/>
<organism evidence="3 4">
    <name type="scientific">Pseudaestuariivita atlantica</name>
    <dbReference type="NCBI Taxonomy" id="1317121"/>
    <lineage>
        <taxon>Bacteria</taxon>
        <taxon>Pseudomonadati</taxon>
        <taxon>Pseudomonadota</taxon>
        <taxon>Alphaproteobacteria</taxon>
        <taxon>Rhodobacterales</taxon>
        <taxon>Paracoccaceae</taxon>
        <taxon>Pseudaestuariivita</taxon>
    </lineage>
</organism>
<dbReference type="Proteomes" id="UP000036938">
    <property type="component" value="Unassembled WGS sequence"/>
</dbReference>
<sequence length="295" mass="33555">MTHVEVLKSLPGALRVRLQTRSDAAGLWHLASHLVAIAVTGTWIAQGWVLWPVVMVLHGVLVVFLFTLQHECTHDTPFATPRLNRIVGHAVGVVIFQPFQWFRLFHMAHHRHTHDPDHDPELTEGTKPESWAAWVWHVSGVPVWVASLSLIVRNATRPTPAPYLPASALPRLRKEARGMLAVYALAALSFSWTDALLWLWLVPMAMGQPFLRLYLLAEHGRCPHVADMLENTRTTFTTRAVRWLAWNMPYHIEHHAAPNVPFHNLPELHRHMAPHLKSTSPSYAAFTRDYVSDFT</sequence>
<evidence type="ECO:0000259" key="2">
    <source>
        <dbReference type="Pfam" id="PF00487"/>
    </source>
</evidence>
<evidence type="ECO:0000313" key="4">
    <source>
        <dbReference type="Proteomes" id="UP000036938"/>
    </source>
</evidence>
<name>A0A0L1JUY9_9RHOB</name>
<dbReference type="GO" id="GO:0042284">
    <property type="term" value="F:sphingolipid delta-4 desaturase activity"/>
    <property type="evidence" value="ECO:0007669"/>
    <property type="project" value="TreeGrafter"/>
</dbReference>
<accession>A0A0L1JUY9</accession>
<feature type="domain" description="Fatty acid desaturase" evidence="2">
    <location>
        <begin position="47"/>
        <end position="284"/>
    </location>
</feature>
<dbReference type="OrthoDB" id="9792534at2"/>
<keyword evidence="1" id="KW-0812">Transmembrane</keyword>
<keyword evidence="1" id="KW-1133">Transmembrane helix</keyword>
<protein>
    <submittedName>
        <fullName evidence="3">Fatty acid desaturase</fullName>
    </submittedName>
</protein>
<evidence type="ECO:0000256" key="1">
    <source>
        <dbReference type="SAM" id="Phobius"/>
    </source>
</evidence>
<comment type="caution">
    <text evidence="3">The sequence shown here is derived from an EMBL/GenBank/DDBJ whole genome shotgun (WGS) entry which is preliminary data.</text>
</comment>
<feature type="transmembrane region" description="Helical" evidence="1">
    <location>
        <begin position="180"/>
        <end position="201"/>
    </location>
</feature>
<evidence type="ECO:0000313" key="3">
    <source>
        <dbReference type="EMBL" id="KNG95497.1"/>
    </source>
</evidence>